<name>A0A068RV45_9FUNG</name>
<proteinExistence type="predicted"/>
<dbReference type="EMBL" id="CBTN010000017">
    <property type="protein sequence ID" value="CDH53482.1"/>
    <property type="molecule type" value="Genomic_DNA"/>
</dbReference>
<feature type="region of interest" description="Disordered" evidence="1">
    <location>
        <begin position="133"/>
        <end position="256"/>
    </location>
</feature>
<dbReference type="Pfam" id="PF03399">
    <property type="entry name" value="SAC3_GANP"/>
    <property type="match status" value="1"/>
</dbReference>
<evidence type="ECO:0000256" key="1">
    <source>
        <dbReference type="SAM" id="MobiDB-lite"/>
    </source>
</evidence>
<accession>A0A068RV45</accession>
<feature type="domain" description="PCI" evidence="2">
    <location>
        <begin position="469"/>
        <end position="648"/>
    </location>
</feature>
<dbReference type="AlphaFoldDB" id="A0A068RV45"/>
<feature type="region of interest" description="Disordered" evidence="1">
    <location>
        <begin position="1"/>
        <end position="34"/>
    </location>
</feature>
<protein>
    <submittedName>
        <fullName evidence="3">Sac3 ganp domain protein</fullName>
    </submittedName>
</protein>
<dbReference type="Gene3D" id="1.25.40.990">
    <property type="match status" value="1"/>
</dbReference>
<feature type="region of interest" description="Disordered" evidence="1">
    <location>
        <begin position="316"/>
        <end position="350"/>
    </location>
</feature>
<gene>
    <name evidence="3" type="ORF">LCOR_04827.1</name>
</gene>
<evidence type="ECO:0000313" key="3">
    <source>
        <dbReference type="EMBL" id="CDH53482.1"/>
    </source>
</evidence>
<dbReference type="OrthoDB" id="199574at2759"/>
<dbReference type="VEuPathDB" id="FungiDB:LCOR_04827.1"/>
<dbReference type="GO" id="GO:0005634">
    <property type="term" value="C:nucleus"/>
    <property type="evidence" value="ECO:0007669"/>
    <property type="project" value="TreeGrafter"/>
</dbReference>
<reference evidence="3" key="1">
    <citation type="submission" date="2013-08" db="EMBL/GenBank/DDBJ databases">
        <title>Gene expansion shapes genome architecture in the human pathogen Lichtheimia corymbifera: an evolutionary genomics analysis in the ancient terrestrial Mucorales (Mucoromycotina).</title>
        <authorList>
            <person name="Schwartze V.U."/>
            <person name="Winter S."/>
            <person name="Shelest E."/>
            <person name="Marcet-Houben M."/>
            <person name="Horn F."/>
            <person name="Wehner S."/>
            <person name="Hoffmann K."/>
            <person name="Riege K."/>
            <person name="Sammeth M."/>
            <person name="Nowrousian M."/>
            <person name="Valiante V."/>
            <person name="Linde J."/>
            <person name="Jacobsen I.D."/>
            <person name="Marz M."/>
            <person name="Brakhage A.A."/>
            <person name="Gabaldon T."/>
            <person name="Bocker S."/>
            <person name="Voigt K."/>
        </authorList>
    </citation>
    <scope>NUCLEOTIDE SEQUENCE [LARGE SCALE GENOMIC DNA]</scope>
    <source>
        <strain evidence="3">FSU 9682</strain>
    </source>
</reference>
<dbReference type="InterPro" id="IPR045107">
    <property type="entry name" value="SAC3/GANP/THP3"/>
</dbReference>
<dbReference type="PROSITE" id="PS50250">
    <property type="entry name" value="PCI"/>
    <property type="match status" value="1"/>
</dbReference>
<evidence type="ECO:0000259" key="2">
    <source>
        <dbReference type="PROSITE" id="PS50250"/>
    </source>
</evidence>
<dbReference type="InterPro" id="IPR005062">
    <property type="entry name" value="SAC3/GANP/THP3_conserved"/>
</dbReference>
<sequence length="648" mass="72884">MSEQEQSNGQSQPWSDPWQQQQAQASSQAYNGQAYPAATDPNYAYYQQYPDQYYNYYQQYQQPSSSAAAATVPQQQHAGYQYDYNYAYSQYPATAGYGAYDYSQYGAAAATSSSAAQAPGTSHYAYDHYYYGASPTSSQQPNTGTSYQRPPPPPPPPSKAAASSSYKQQKKASQQTQQQQQPPSGPPSYIAVPPTGGKKAKATDESTDTSTAATTASPSTTAPPATVPSPTPPHASSATSTANNNASKPPSVDSWPPALQEYVEEVFNNCLPDKRDQAEKQLRSIIMDKHRQGTLMTTDWKNMDLPLACGSARFRKSSKPKKFKGYQDQHDNQSVPSVDPPLTREEEERRRSRFLRFQGTLATPRRASPGADDTAVRNMDHTIVGTCTTLEKNYLRLTSAPDPATVRPLPILRQTLELLKNKWRKEQNYTYICDQFKSMRQDLTVQRIQNEFTVKVYEIHARIALEKGDLGEYNQCQTQLKSLYKKGIEGNENEFTAYRILYFLHTRNWSDINSEMAGISIESKEDPNVRHALQVRSSIATNNYHRFFHLYIHAPNMGGYLMDQFVERERAQALMILCKAFRPSLKLSFITKELAFDNQEQLEKFLKEHKAWHVTGKGEDVALDTKTASANLAESAKRYKKIDIKGQM</sequence>
<feature type="compositionally biased region" description="Low complexity" evidence="1">
    <location>
        <begin position="208"/>
        <end position="224"/>
    </location>
</feature>
<evidence type="ECO:0000313" key="4">
    <source>
        <dbReference type="Proteomes" id="UP000027586"/>
    </source>
</evidence>
<comment type="caution">
    <text evidence="3">The sequence shown here is derived from an EMBL/GenBank/DDBJ whole genome shotgun (WGS) entry which is preliminary data.</text>
</comment>
<feature type="compositionally biased region" description="Polar residues" evidence="1">
    <location>
        <begin position="134"/>
        <end position="148"/>
    </location>
</feature>
<dbReference type="STRING" id="1263082.A0A068RV45"/>
<dbReference type="Proteomes" id="UP000027586">
    <property type="component" value="Unassembled WGS sequence"/>
</dbReference>
<feature type="compositionally biased region" description="Low complexity" evidence="1">
    <location>
        <begin position="159"/>
        <end position="182"/>
    </location>
</feature>
<keyword evidence="4" id="KW-1185">Reference proteome</keyword>
<dbReference type="PANTHER" id="PTHR12436:SF4">
    <property type="entry name" value="LEUKOCYTE RECEPTOR CLUSTER MEMBER 8"/>
    <property type="match status" value="1"/>
</dbReference>
<feature type="compositionally biased region" description="Low complexity" evidence="1">
    <location>
        <begin position="234"/>
        <end position="247"/>
    </location>
</feature>
<organism evidence="3 4">
    <name type="scientific">Lichtheimia corymbifera JMRC:FSU:9682</name>
    <dbReference type="NCBI Taxonomy" id="1263082"/>
    <lineage>
        <taxon>Eukaryota</taxon>
        <taxon>Fungi</taxon>
        <taxon>Fungi incertae sedis</taxon>
        <taxon>Mucoromycota</taxon>
        <taxon>Mucoromycotina</taxon>
        <taxon>Mucoromycetes</taxon>
        <taxon>Mucorales</taxon>
        <taxon>Lichtheimiaceae</taxon>
        <taxon>Lichtheimia</taxon>
    </lineage>
</organism>
<dbReference type="PANTHER" id="PTHR12436">
    <property type="entry name" value="80 KDA MCM3-ASSOCIATED PROTEIN"/>
    <property type="match status" value="1"/>
</dbReference>
<feature type="compositionally biased region" description="Low complexity" evidence="1">
    <location>
        <begin position="10"/>
        <end position="29"/>
    </location>
</feature>
<feature type="compositionally biased region" description="Pro residues" evidence="1">
    <location>
        <begin position="149"/>
        <end position="158"/>
    </location>
</feature>
<dbReference type="InterPro" id="IPR000717">
    <property type="entry name" value="PCI_dom"/>
</dbReference>